<sequence>MEMRERMVRRDLGLDRRVFLKAVGLAGIAAAEPAFAQLFVNIQGVGANQFPIAIQPFFGNSEAPENIAEIIGNDLVRSGFFRLVSCDAATALDKDPDWKALSTAGVGAFADGSVTRAADGRYEIKFRLFDPVKKQETDEASYISPKDDLRLYAHKIADRIFERLTGEKGDFATRIAYVSQQGKNNYAIMVADSDGYNPQVALRIRHPIISIDWSPNGRQIAYTSFETGKPTVWIHDLSTGKRRQVAAFRGNNSAPAFSPDGGTLAVALSKDGGTKIYLLDVNGQNLRQFTTGSSIDTEPAFSPDGKYIYFTSDRGGNPQIYRKPVVGGSAERISFGNAYAISPAVSPKNDQVAYIVRTGGHFKLVQQDLATGNVIPLSEIGKNESPSYSPNGNMIIYASEVGGKGVLSTVSTDGSTRSRLSGTSGDIREPSWGPTIK</sequence>
<evidence type="ECO:0000313" key="11">
    <source>
        <dbReference type="Proteomes" id="UP000462362"/>
    </source>
</evidence>
<feature type="domain" description="TolB N-terminal" evidence="9">
    <location>
        <begin position="40"/>
        <end position="136"/>
    </location>
</feature>
<dbReference type="HAMAP" id="MF_00671">
    <property type="entry name" value="TolB"/>
    <property type="match status" value="1"/>
</dbReference>
<keyword evidence="5 7" id="KW-0574">Periplasm</keyword>
<dbReference type="InterPro" id="IPR007195">
    <property type="entry name" value="TolB_N"/>
</dbReference>
<dbReference type="AlphaFoldDB" id="A0A6I3RXI4"/>
<dbReference type="GeneID" id="43349814"/>
<dbReference type="PROSITE" id="PS51318">
    <property type="entry name" value="TAT"/>
    <property type="match status" value="1"/>
</dbReference>
<feature type="region of interest" description="Disordered" evidence="8">
    <location>
        <begin position="409"/>
        <end position="437"/>
    </location>
</feature>
<evidence type="ECO:0000259" key="9">
    <source>
        <dbReference type="Pfam" id="PF04052"/>
    </source>
</evidence>
<dbReference type="PANTHER" id="PTHR36842:SF1">
    <property type="entry name" value="PROTEIN TOLB"/>
    <property type="match status" value="1"/>
</dbReference>
<dbReference type="Gene3D" id="2.120.10.30">
    <property type="entry name" value="TolB, C-terminal domain"/>
    <property type="match status" value="1"/>
</dbReference>
<dbReference type="InterPro" id="IPR011042">
    <property type="entry name" value="6-blade_b-propeller_TolB-like"/>
</dbReference>
<protein>
    <recommendedName>
        <fullName evidence="7">Tol-Pal system protein TolB</fullName>
    </recommendedName>
</protein>
<dbReference type="RefSeq" id="WP_008810162.1">
    <property type="nucleotide sequence ID" value="NZ_CAJUON010000002.1"/>
</dbReference>
<evidence type="ECO:0000256" key="4">
    <source>
        <dbReference type="ARBA" id="ARBA00022729"/>
    </source>
</evidence>
<proteinExistence type="inferred from homology"/>
<dbReference type="PANTHER" id="PTHR36842">
    <property type="entry name" value="PROTEIN TOLB HOMOLOG"/>
    <property type="match status" value="1"/>
</dbReference>
<accession>A0A6I3RXI4</accession>
<dbReference type="Pfam" id="PF04052">
    <property type="entry name" value="TolB_N"/>
    <property type="match status" value="1"/>
</dbReference>
<dbReference type="Proteomes" id="UP000462362">
    <property type="component" value="Unassembled WGS sequence"/>
</dbReference>
<organism evidence="10 11">
    <name type="scientific">Parasutterella excrementihominis</name>
    <dbReference type="NCBI Taxonomy" id="487175"/>
    <lineage>
        <taxon>Bacteria</taxon>
        <taxon>Pseudomonadati</taxon>
        <taxon>Pseudomonadota</taxon>
        <taxon>Betaproteobacteria</taxon>
        <taxon>Burkholderiales</taxon>
        <taxon>Sutterellaceae</taxon>
        <taxon>Parasutterella</taxon>
    </lineage>
</organism>
<name>A0A6I3RXI4_9BURK</name>
<dbReference type="SUPFAM" id="SSF52964">
    <property type="entry name" value="TolB, N-terminal domain"/>
    <property type="match status" value="1"/>
</dbReference>
<feature type="compositionally biased region" description="Low complexity" evidence="8">
    <location>
        <begin position="411"/>
        <end position="425"/>
    </location>
</feature>
<evidence type="ECO:0000256" key="1">
    <source>
        <dbReference type="ARBA" id="ARBA00004418"/>
    </source>
</evidence>
<evidence type="ECO:0000256" key="5">
    <source>
        <dbReference type="ARBA" id="ARBA00022764"/>
    </source>
</evidence>
<comment type="function">
    <text evidence="7">Part of the Tol-Pal system, which plays a role in outer membrane invagination during cell division and is important for maintaining outer membrane integrity.</text>
</comment>
<evidence type="ECO:0000256" key="3">
    <source>
        <dbReference type="ARBA" id="ARBA00022618"/>
    </source>
</evidence>
<evidence type="ECO:0000256" key="8">
    <source>
        <dbReference type="SAM" id="MobiDB-lite"/>
    </source>
</evidence>
<evidence type="ECO:0000256" key="2">
    <source>
        <dbReference type="ARBA" id="ARBA00009820"/>
    </source>
</evidence>
<keyword evidence="3 7" id="KW-0132">Cell division</keyword>
<dbReference type="NCBIfam" id="TIGR02800">
    <property type="entry name" value="propeller_TolB"/>
    <property type="match status" value="1"/>
</dbReference>
<evidence type="ECO:0000313" key="10">
    <source>
        <dbReference type="EMBL" id="MTU42352.1"/>
    </source>
</evidence>
<reference evidence="10 11" key="1">
    <citation type="journal article" date="2019" name="Nat. Med.">
        <title>A library of human gut bacterial isolates paired with longitudinal multiomics data enables mechanistic microbiome research.</title>
        <authorList>
            <person name="Poyet M."/>
            <person name="Groussin M."/>
            <person name="Gibbons S.M."/>
            <person name="Avila-Pacheco J."/>
            <person name="Jiang X."/>
            <person name="Kearney S.M."/>
            <person name="Perrotta A.R."/>
            <person name="Berdy B."/>
            <person name="Zhao S."/>
            <person name="Lieberman T.D."/>
            <person name="Swanson P.K."/>
            <person name="Smith M."/>
            <person name="Roesemann S."/>
            <person name="Alexander J.E."/>
            <person name="Rich S.A."/>
            <person name="Livny J."/>
            <person name="Vlamakis H."/>
            <person name="Clish C."/>
            <person name="Bullock K."/>
            <person name="Deik A."/>
            <person name="Scott J."/>
            <person name="Pierce K.A."/>
            <person name="Xavier R.J."/>
            <person name="Alm E.J."/>
        </authorList>
    </citation>
    <scope>NUCLEOTIDE SEQUENCE [LARGE SCALE GENOMIC DNA]</scope>
    <source>
        <strain evidence="10 11">BIOML-A2</strain>
    </source>
</reference>
<dbReference type="InterPro" id="IPR011659">
    <property type="entry name" value="WD40"/>
</dbReference>
<comment type="caution">
    <text evidence="10">The sequence shown here is derived from an EMBL/GenBank/DDBJ whole genome shotgun (WGS) entry which is preliminary data.</text>
</comment>
<dbReference type="GO" id="GO:0017038">
    <property type="term" value="P:protein import"/>
    <property type="evidence" value="ECO:0007669"/>
    <property type="project" value="InterPro"/>
</dbReference>
<dbReference type="Gene3D" id="3.40.50.10070">
    <property type="entry name" value="TolB, N-terminal domain"/>
    <property type="match status" value="1"/>
</dbReference>
<dbReference type="EMBL" id="WNCL01000003">
    <property type="protein sequence ID" value="MTU42352.1"/>
    <property type="molecule type" value="Genomic_DNA"/>
</dbReference>
<keyword evidence="6 7" id="KW-0131">Cell cycle</keyword>
<dbReference type="InterPro" id="IPR014167">
    <property type="entry name" value="Tol-Pal_TolB"/>
</dbReference>
<dbReference type="GO" id="GO:0051301">
    <property type="term" value="P:cell division"/>
    <property type="evidence" value="ECO:0007669"/>
    <property type="project" value="UniProtKB-UniRule"/>
</dbReference>
<keyword evidence="4 7" id="KW-0732">Signal</keyword>
<comment type="similarity">
    <text evidence="2 7">Belongs to the TolB family.</text>
</comment>
<dbReference type="InterPro" id="IPR006311">
    <property type="entry name" value="TAT_signal"/>
</dbReference>
<dbReference type="SUPFAM" id="SSF69304">
    <property type="entry name" value="Tricorn protease N-terminal domain"/>
    <property type="match status" value="1"/>
</dbReference>
<dbReference type="GO" id="GO:0042597">
    <property type="term" value="C:periplasmic space"/>
    <property type="evidence" value="ECO:0007669"/>
    <property type="project" value="UniProtKB-SubCell"/>
</dbReference>
<comment type="subunit">
    <text evidence="7">The Tol-Pal system is composed of five core proteins: the inner membrane proteins TolA, TolQ and TolR, the periplasmic protein TolB and the outer membrane protein Pal. They form a network linking the inner and outer membranes and the peptidoglycan layer.</text>
</comment>
<dbReference type="Pfam" id="PF07676">
    <property type="entry name" value="PD40"/>
    <property type="match status" value="4"/>
</dbReference>
<comment type="subcellular location">
    <subcellularLocation>
        <location evidence="1 7">Periplasm</location>
    </subcellularLocation>
</comment>
<evidence type="ECO:0000256" key="6">
    <source>
        <dbReference type="ARBA" id="ARBA00023306"/>
    </source>
</evidence>
<evidence type="ECO:0000256" key="7">
    <source>
        <dbReference type="HAMAP-Rule" id="MF_00671"/>
    </source>
</evidence>
<gene>
    <name evidence="7 10" type="primary">tolB</name>
    <name evidence="10" type="ORF">GMD42_01695</name>
</gene>